<comment type="subcellular location">
    <subcellularLocation>
        <location evidence="1">Cell membrane</location>
        <topology evidence="1">Multi-pass membrane protein</topology>
    </subcellularLocation>
</comment>
<feature type="transmembrane region" description="Helical" evidence="6">
    <location>
        <begin position="183"/>
        <end position="207"/>
    </location>
</feature>
<evidence type="ECO:0000256" key="3">
    <source>
        <dbReference type="ARBA" id="ARBA00022692"/>
    </source>
</evidence>
<dbReference type="NCBIfam" id="TIGR00765">
    <property type="entry name" value="yihY_not_rbn"/>
    <property type="match status" value="1"/>
</dbReference>
<dbReference type="Proteomes" id="UP000473278">
    <property type="component" value="Unassembled WGS sequence"/>
</dbReference>
<comment type="caution">
    <text evidence="7">The sequence shown here is derived from an EMBL/GenBank/DDBJ whole genome shotgun (WGS) entry which is preliminary data.</text>
</comment>
<dbReference type="EMBL" id="JAALLT010000003">
    <property type="protein sequence ID" value="NGP76964.1"/>
    <property type="molecule type" value="Genomic_DNA"/>
</dbReference>
<evidence type="ECO:0000256" key="5">
    <source>
        <dbReference type="ARBA" id="ARBA00023136"/>
    </source>
</evidence>
<keyword evidence="4 6" id="KW-1133">Transmembrane helix</keyword>
<keyword evidence="8" id="KW-1185">Reference proteome</keyword>
<evidence type="ECO:0000313" key="7">
    <source>
        <dbReference type="EMBL" id="NGP76964.1"/>
    </source>
</evidence>
<evidence type="ECO:0000256" key="6">
    <source>
        <dbReference type="SAM" id="Phobius"/>
    </source>
</evidence>
<accession>A0A6M1T0E7</accession>
<feature type="transmembrane region" description="Helical" evidence="6">
    <location>
        <begin position="249"/>
        <end position="268"/>
    </location>
</feature>
<gene>
    <name evidence="7" type="ORF">G3570_09990</name>
</gene>
<dbReference type="PANTHER" id="PTHR30213">
    <property type="entry name" value="INNER MEMBRANE PROTEIN YHJD"/>
    <property type="match status" value="1"/>
</dbReference>
<evidence type="ECO:0000256" key="2">
    <source>
        <dbReference type="ARBA" id="ARBA00022475"/>
    </source>
</evidence>
<organism evidence="7 8">
    <name type="scientific">Halalkalibaculum roseum</name>
    <dbReference type="NCBI Taxonomy" id="2709311"/>
    <lineage>
        <taxon>Bacteria</taxon>
        <taxon>Pseudomonadati</taxon>
        <taxon>Balneolota</taxon>
        <taxon>Balneolia</taxon>
        <taxon>Balneolales</taxon>
        <taxon>Balneolaceae</taxon>
        <taxon>Halalkalibaculum</taxon>
    </lineage>
</organism>
<feature type="transmembrane region" description="Helical" evidence="6">
    <location>
        <begin position="99"/>
        <end position="119"/>
    </location>
</feature>
<keyword evidence="2" id="KW-1003">Cell membrane</keyword>
<dbReference type="PIRSF" id="PIRSF035875">
    <property type="entry name" value="RNase_BN"/>
    <property type="match status" value="1"/>
</dbReference>
<keyword evidence="5 6" id="KW-0472">Membrane</keyword>
<protein>
    <submittedName>
        <fullName evidence="7">YihY/virulence factor BrkB family protein</fullName>
    </submittedName>
</protein>
<dbReference type="GO" id="GO:0005886">
    <property type="term" value="C:plasma membrane"/>
    <property type="evidence" value="ECO:0007669"/>
    <property type="project" value="UniProtKB-SubCell"/>
</dbReference>
<dbReference type="Pfam" id="PF03631">
    <property type="entry name" value="Virul_fac_BrkB"/>
    <property type="match status" value="1"/>
</dbReference>
<evidence type="ECO:0000256" key="4">
    <source>
        <dbReference type="ARBA" id="ARBA00022989"/>
    </source>
</evidence>
<evidence type="ECO:0000256" key="1">
    <source>
        <dbReference type="ARBA" id="ARBA00004651"/>
    </source>
</evidence>
<feature type="transmembrane region" description="Helical" evidence="6">
    <location>
        <begin position="140"/>
        <end position="163"/>
    </location>
</feature>
<proteinExistence type="predicted"/>
<sequence>MGESGVSAALNRIKLIIGKSISNAIDDEVPLHGAAIAFYTIFSVAPLFIIVLSISQYLLSGDLVRQKLYTIVADYTGPQMASSIQTLVEAYSNTASNTFTYIIALVMLIFGATTAITQLKASLNTIWNVPEEDKHFIFKYLLDRSISFLVIIIITGLFVGVLLLEAVSPVITSFFHTLLPEFITSFLFLGLPLSSALMTLLFFYILLRILPDTTIPRKDVFVGALFTTLLFLIGKYLLALYLGNSSVQLAYRAAGSFVVFLIWVYYNIQIFLFGAEFTGVYANRHKLEGYK</sequence>
<reference evidence="7 8" key="1">
    <citation type="submission" date="2020-02" db="EMBL/GenBank/DDBJ databases">
        <title>Balneolaceae bacterium YR4-1, complete genome.</title>
        <authorList>
            <person name="Li Y."/>
            <person name="Wu S."/>
        </authorList>
    </citation>
    <scope>NUCLEOTIDE SEQUENCE [LARGE SCALE GENOMIC DNA]</scope>
    <source>
        <strain evidence="7 8">YR4-1</strain>
    </source>
</reference>
<name>A0A6M1T0E7_9BACT</name>
<keyword evidence="3 6" id="KW-0812">Transmembrane</keyword>
<dbReference type="RefSeq" id="WP_165141880.1">
    <property type="nucleotide sequence ID" value="NZ_JAALLT010000003.1"/>
</dbReference>
<dbReference type="PANTHER" id="PTHR30213:SF1">
    <property type="entry name" value="INNER MEMBRANE PROTEIN YHJD"/>
    <property type="match status" value="1"/>
</dbReference>
<feature type="transmembrane region" description="Helical" evidence="6">
    <location>
        <begin position="219"/>
        <end position="243"/>
    </location>
</feature>
<evidence type="ECO:0000313" key="8">
    <source>
        <dbReference type="Proteomes" id="UP000473278"/>
    </source>
</evidence>
<feature type="transmembrane region" description="Helical" evidence="6">
    <location>
        <begin position="36"/>
        <end position="59"/>
    </location>
</feature>
<dbReference type="AlphaFoldDB" id="A0A6M1T0E7"/>
<dbReference type="InterPro" id="IPR017039">
    <property type="entry name" value="Virul_fac_BrkB"/>
</dbReference>